<dbReference type="InterPro" id="IPR036259">
    <property type="entry name" value="MFS_trans_sf"/>
</dbReference>
<dbReference type="InterPro" id="IPR020846">
    <property type="entry name" value="MFS_dom"/>
</dbReference>
<evidence type="ECO:0000256" key="3">
    <source>
        <dbReference type="SAM" id="MobiDB-lite"/>
    </source>
</evidence>
<dbReference type="Pfam" id="PF07690">
    <property type="entry name" value="MFS_1"/>
    <property type="match status" value="1"/>
</dbReference>
<comment type="subcellular location">
    <subcellularLocation>
        <location evidence="1">Membrane</location>
        <topology evidence="1">Multi-pass membrane protein</topology>
    </subcellularLocation>
</comment>
<evidence type="ECO:0000256" key="4">
    <source>
        <dbReference type="SAM" id="Phobius"/>
    </source>
</evidence>
<keyword evidence="4" id="KW-0472">Membrane</keyword>
<feature type="transmembrane region" description="Helical" evidence="4">
    <location>
        <begin position="254"/>
        <end position="275"/>
    </location>
</feature>
<sequence>MASTSFELSEQQCEPVPQRRDGCVNSDLKELRPQQEFSLPPADDGRQAWMFLAGCFWVEAMVWGLPYSYGLFQDFYTTHEPFKSDPSGIPIIGTSALGIMYLGSPVCFAAMQRWPLLRRWSTTAGLVILVVSLIATSFATAVWHLIFTQGVLYAIGGSLLYSPVILFVDEWFVRRKGLAFGVMWAGTGFAGVTVPFLMSWLLDRYHFKTTLRVWAVAFTLISGPLLFVVKARIPESQRHQPRRLDLRFMKSRTFIFLQLGNVIEGLGYFMPTIYLPSYVRYLGIHHTFGTVAVSLMNGAIVFGCIFVGVLIDRFHVTTVILVSTIGATISAFVLWGLASSVPLILIFSITYGFFAGGFSSTYAGIVREIRTVSPNADTGIVFGFIAAGRGIGSIICGPLSESLIKTRPWQGQAALGYGTGYGPLIVFTGVTALFGGVGFGARRVGWI</sequence>
<feature type="transmembrane region" description="Helical" evidence="4">
    <location>
        <begin position="123"/>
        <end position="145"/>
    </location>
</feature>
<proteinExistence type="inferred from homology"/>
<dbReference type="Proteomes" id="UP000224634">
    <property type="component" value="Unassembled WGS sequence"/>
</dbReference>
<keyword evidence="7" id="KW-1185">Reference proteome</keyword>
<dbReference type="Gene3D" id="1.20.1250.20">
    <property type="entry name" value="MFS general substrate transporter like domains"/>
    <property type="match status" value="2"/>
</dbReference>
<gene>
    <name evidence="6" type="ORF">AJ80_06951</name>
</gene>
<dbReference type="PROSITE" id="PS50850">
    <property type="entry name" value="MFS"/>
    <property type="match status" value="1"/>
</dbReference>
<feature type="transmembrane region" description="Helical" evidence="4">
    <location>
        <begin position="318"/>
        <end position="338"/>
    </location>
</feature>
<keyword evidence="4" id="KW-0812">Transmembrane</keyword>
<feature type="compositionally biased region" description="Polar residues" evidence="3">
    <location>
        <begin position="1"/>
        <end position="12"/>
    </location>
</feature>
<evidence type="ECO:0000313" key="6">
    <source>
        <dbReference type="EMBL" id="PGH11886.1"/>
    </source>
</evidence>
<dbReference type="AlphaFoldDB" id="A0A2B7XRN0"/>
<evidence type="ECO:0000313" key="7">
    <source>
        <dbReference type="Proteomes" id="UP000224634"/>
    </source>
</evidence>
<protein>
    <recommendedName>
        <fullName evidence="5">Major facilitator superfamily (MFS) profile domain-containing protein</fullName>
    </recommendedName>
</protein>
<dbReference type="GO" id="GO:0022857">
    <property type="term" value="F:transmembrane transporter activity"/>
    <property type="evidence" value="ECO:0007669"/>
    <property type="project" value="InterPro"/>
</dbReference>
<feature type="transmembrane region" description="Helical" evidence="4">
    <location>
        <begin position="378"/>
        <end position="400"/>
    </location>
</feature>
<dbReference type="OrthoDB" id="2213137at2759"/>
<dbReference type="InterPro" id="IPR050327">
    <property type="entry name" value="Proton-linked_MCT"/>
</dbReference>
<reference evidence="6 7" key="1">
    <citation type="submission" date="2017-10" db="EMBL/GenBank/DDBJ databases">
        <title>Comparative genomics in systemic dimorphic fungi from Ajellomycetaceae.</title>
        <authorList>
            <person name="Munoz J.F."/>
            <person name="Mcewen J.G."/>
            <person name="Clay O.K."/>
            <person name="Cuomo C.A."/>
        </authorList>
    </citation>
    <scope>NUCLEOTIDE SEQUENCE [LARGE SCALE GENOMIC DNA]</scope>
    <source>
        <strain evidence="6 7">UAMH7299</strain>
    </source>
</reference>
<dbReference type="PANTHER" id="PTHR11360">
    <property type="entry name" value="MONOCARBOXYLATE TRANSPORTER"/>
    <property type="match status" value="1"/>
</dbReference>
<evidence type="ECO:0000256" key="1">
    <source>
        <dbReference type="ARBA" id="ARBA00004141"/>
    </source>
</evidence>
<comment type="caution">
    <text evidence="6">The sequence shown here is derived from an EMBL/GenBank/DDBJ whole genome shotgun (WGS) entry which is preliminary data.</text>
</comment>
<keyword evidence="4" id="KW-1133">Transmembrane helix</keyword>
<evidence type="ECO:0000256" key="2">
    <source>
        <dbReference type="ARBA" id="ARBA00006727"/>
    </source>
</evidence>
<feature type="transmembrane region" description="Helical" evidence="4">
    <location>
        <begin position="213"/>
        <end position="233"/>
    </location>
</feature>
<feature type="transmembrane region" description="Helical" evidence="4">
    <location>
        <begin position="48"/>
        <end position="69"/>
    </location>
</feature>
<feature type="transmembrane region" description="Helical" evidence="4">
    <location>
        <begin position="89"/>
        <end position="111"/>
    </location>
</feature>
<feature type="transmembrane region" description="Helical" evidence="4">
    <location>
        <begin position="344"/>
        <end position="366"/>
    </location>
</feature>
<dbReference type="InterPro" id="IPR011701">
    <property type="entry name" value="MFS"/>
</dbReference>
<dbReference type="PANTHER" id="PTHR11360:SF287">
    <property type="entry name" value="MFS MONOCARBOXYLATE TRANSPORTER"/>
    <property type="match status" value="1"/>
</dbReference>
<feature type="transmembrane region" description="Helical" evidence="4">
    <location>
        <begin position="420"/>
        <end position="441"/>
    </location>
</feature>
<dbReference type="GO" id="GO:0016020">
    <property type="term" value="C:membrane"/>
    <property type="evidence" value="ECO:0007669"/>
    <property type="project" value="UniProtKB-SubCell"/>
</dbReference>
<feature type="transmembrane region" description="Helical" evidence="4">
    <location>
        <begin position="287"/>
        <end position="311"/>
    </location>
</feature>
<dbReference type="SUPFAM" id="SSF103473">
    <property type="entry name" value="MFS general substrate transporter"/>
    <property type="match status" value="1"/>
</dbReference>
<evidence type="ECO:0000259" key="5">
    <source>
        <dbReference type="PROSITE" id="PS50850"/>
    </source>
</evidence>
<organism evidence="6 7">
    <name type="scientific">Polytolypa hystricis (strain UAMH7299)</name>
    <dbReference type="NCBI Taxonomy" id="1447883"/>
    <lineage>
        <taxon>Eukaryota</taxon>
        <taxon>Fungi</taxon>
        <taxon>Dikarya</taxon>
        <taxon>Ascomycota</taxon>
        <taxon>Pezizomycotina</taxon>
        <taxon>Eurotiomycetes</taxon>
        <taxon>Eurotiomycetidae</taxon>
        <taxon>Onygenales</taxon>
        <taxon>Onygenales incertae sedis</taxon>
        <taxon>Polytolypa</taxon>
    </lineage>
</organism>
<feature type="region of interest" description="Disordered" evidence="3">
    <location>
        <begin position="1"/>
        <end position="20"/>
    </location>
</feature>
<accession>A0A2B7XRN0</accession>
<feature type="transmembrane region" description="Helical" evidence="4">
    <location>
        <begin position="151"/>
        <end position="168"/>
    </location>
</feature>
<feature type="transmembrane region" description="Helical" evidence="4">
    <location>
        <begin position="180"/>
        <end position="201"/>
    </location>
</feature>
<name>A0A2B7XRN0_POLH7</name>
<dbReference type="EMBL" id="PDNA01000126">
    <property type="protein sequence ID" value="PGH11886.1"/>
    <property type="molecule type" value="Genomic_DNA"/>
</dbReference>
<feature type="domain" description="Major facilitator superfamily (MFS) profile" evidence="5">
    <location>
        <begin position="253"/>
        <end position="447"/>
    </location>
</feature>
<comment type="similarity">
    <text evidence="2">Belongs to the major facilitator superfamily. Monocarboxylate porter (TC 2.A.1.13) family.</text>
</comment>